<dbReference type="Proteomes" id="UP001430804">
    <property type="component" value="Unassembled WGS sequence"/>
</dbReference>
<evidence type="ECO:0000313" key="2">
    <source>
        <dbReference type="Proteomes" id="UP001430804"/>
    </source>
</evidence>
<name>A0ABS6WPE6_9HYPH</name>
<proteinExistence type="predicted"/>
<dbReference type="EMBL" id="JAHWQX010000003">
    <property type="protein sequence ID" value="MBW3097826.1"/>
    <property type="molecule type" value="Genomic_DNA"/>
</dbReference>
<keyword evidence="2" id="KW-1185">Reference proteome</keyword>
<accession>A0ABS6WPE6</accession>
<gene>
    <name evidence="1" type="ORF">KY465_11105</name>
</gene>
<reference evidence="1" key="1">
    <citation type="submission" date="2021-07" db="EMBL/GenBank/DDBJ databases">
        <title>Pseudohoeflea marina sp. nov. a polyhydroxyalcanoate-producing bacterium.</title>
        <authorList>
            <person name="Zheng W."/>
            <person name="Yu S."/>
            <person name="Huang Y."/>
        </authorList>
    </citation>
    <scope>NUCLEOTIDE SEQUENCE</scope>
    <source>
        <strain evidence="1">DP4N28-3</strain>
    </source>
</reference>
<comment type="caution">
    <text evidence="1">The sequence shown here is derived from an EMBL/GenBank/DDBJ whole genome shotgun (WGS) entry which is preliminary data.</text>
</comment>
<sequence length="115" mass="12631">MKILDAAAFLDMPPGTVFAFGPAFAFSGLKIKEASIRGDTYWGFWACDPCWVDAGDSGEAVDRLRDMQENGASFPMDASGSKYMSYDGDDFECFLVFEPADLDRLRSIMGNGDWG</sequence>
<organism evidence="1 2">
    <name type="scientific">Pseudohoeflea coraliihabitans</name>
    <dbReference type="NCBI Taxonomy" id="2860393"/>
    <lineage>
        <taxon>Bacteria</taxon>
        <taxon>Pseudomonadati</taxon>
        <taxon>Pseudomonadota</taxon>
        <taxon>Alphaproteobacteria</taxon>
        <taxon>Hyphomicrobiales</taxon>
        <taxon>Rhizobiaceae</taxon>
        <taxon>Pseudohoeflea</taxon>
    </lineage>
</organism>
<dbReference type="RefSeq" id="WP_219201791.1">
    <property type="nucleotide sequence ID" value="NZ_JAHWQX010000003.1"/>
</dbReference>
<evidence type="ECO:0000313" key="1">
    <source>
        <dbReference type="EMBL" id="MBW3097826.1"/>
    </source>
</evidence>
<protein>
    <submittedName>
        <fullName evidence="1">Uncharacterized protein</fullName>
    </submittedName>
</protein>